<dbReference type="Proteomes" id="UP000326857">
    <property type="component" value="Unassembled WGS sequence"/>
</dbReference>
<dbReference type="EMBL" id="CABVLI010000036">
    <property type="protein sequence ID" value="VVT11721.1"/>
    <property type="molecule type" value="Genomic_DNA"/>
</dbReference>
<protein>
    <submittedName>
        <fullName evidence="1">Uncharacterized protein</fullName>
    </submittedName>
</protein>
<name>A0A5E7YYH0_9SPHN</name>
<gene>
    <name evidence="1" type="ORF">SPHINGO391_410102</name>
</gene>
<sequence length="62" mass="7103">MSSLYVLSAFPYVIQHCKSESMRINLFWELMRINVVSDCFLRFDKNTLLDAACGDCSSGFQT</sequence>
<evidence type="ECO:0000313" key="2">
    <source>
        <dbReference type="Proteomes" id="UP000326857"/>
    </source>
</evidence>
<evidence type="ECO:0000313" key="1">
    <source>
        <dbReference type="EMBL" id="VVT11721.1"/>
    </source>
</evidence>
<proteinExistence type="predicted"/>
<reference evidence="1 2" key="1">
    <citation type="submission" date="2019-09" db="EMBL/GenBank/DDBJ databases">
        <authorList>
            <person name="Dittami M. S."/>
        </authorList>
    </citation>
    <scope>NUCLEOTIDE SEQUENCE [LARGE SCALE GENOMIC DNA]</scope>
    <source>
        <strain evidence="1">SPHINGO391</strain>
    </source>
</reference>
<accession>A0A5E7YYH0</accession>
<dbReference type="AlphaFoldDB" id="A0A5E7YYH0"/>
<organism evidence="1 2">
    <name type="scientific">Sphingomonas aurantiaca</name>
    <dbReference type="NCBI Taxonomy" id="185949"/>
    <lineage>
        <taxon>Bacteria</taxon>
        <taxon>Pseudomonadati</taxon>
        <taxon>Pseudomonadota</taxon>
        <taxon>Alphaproteobacteria</taxon>
        <taxon>Sphingomonadales</taxon>
        <taxon>Sphingomonadaceae</taxon>
        <taxon>Sphingomonas</taxon>
    </lineage>
</organism>